<accession>A0A6A5RIE8</accession>
<reference evidence="1" key="1">
    <citation type="journal article" date="2020" name="Stud. Mycol.">
        <title>101 Dothideomycetes genomes: a test case for predicting lifestyles and emergence of pathogens.</title>
        <authorList>
            <person name="Haridas S."/>
            <person name="Albert R."/>
            <person name="Binder M."/>
            <person name="Bloem J."/>
            <person name="Labutti K."/>
            <person name="Salamov A."/>
            <person name="Andreopoulos B."/>
            <person name="Baker S."/>
            <person name="Barry K."/>
            <person name="Bills G."/>
            <person name="Bluhm B."/>
            <person name="Cannon C."/>
            <person name="Castanera R."/>
            <person name="Culley D."/>
            <person name="Daum C."/>
            <person name="Ezra D."/>
            <person name="Gonzalez J."/>
            <person name="Henrissat B."/>
            <person name="Kuo A."/>
            <person name="Liang C."/>
            <person name="Lipzen A."/>
            <person name="Lutzoni F."/>
            <person name="Magnuson J."/>
            <person name="Mondo S."/>
            <person name="Nolan M."/>
            <person name="Ohm R."/>
            <person name="Pangilinan J."/>
            <person name="Park H.-J."/>
            <person name="Ramirez L."/>
            <person name="Alfaro M."/>
            <person name="Sun H."/>
            <person name="Tritt A."/>
            <person name="Yoshinaga Y."/>
            <person name="Zwiers L.-H."/>
            <person name="Turgeon B."/>
            <person name="Goodwin S."/>
            <person name="Spatafora J."/>
            <person name="Crous P."/>
            <person name="Grigoriev I."/>
        </authorList>
    </citation>
    <scope>NUCLEOTIDE SEQUENCE</scope>
    <source>
        <strain evidence="1">CBS 183.55</strain>
    </source>
</reference>
<keyword evidence="2" id="KW-1185">Reference proteome</keyword>
<organism evidence="1 2">
    <name type="scientific">Didymella exigua CBS 183.55</name>
    <dbReference type="NCBI Taxonomy" id="1150837"/>
    <lineage>
        <taxon>Eukaryota</taxon>
        <taxon>Fungi</taxon>
        <taxon>Dikarya</taxon>
        <taxon>Ascomycota</taxon>
        <taxon>Pezizomycotina</taxon>
        <taxon>Dothideomycetes</taxon>
        <taxon>Pleosporomycetidae</taxon>
        <taxon>Pleosporales</taxon>
        <taxon>Pleosporineae</taxon>
        <taxon>Didymellaceae</taxon>
        <taxon>Didymella</taxon>
    </lineage>
</organism>
<proteinExistence type="predicted"/>
<evidence type="ECO:0000313" key="2">
    <source>
        <dbReference type="Proteomes" id="UP000800082"/>
    </source>
</evidence>
<protein>
    <submittedName>
        <fullName evidence="1">Uncharacterized protein</fullName>
    </submittedName>
</protein>
<sequence>MPSVLLSSGPVLALSISHLAQLQWCTLRSAPQTPASVAVLGATNAHEWTSPELFSFLNAAYSTPSLHAPELHSSAS</sequence>
<dbReference type="Proteomes" id="UP000800082">
    <property type="component" value="Unassembled WGS sequence"/>
</dbReference>
<evidence type="ECO:0000313" key="1">
    <source>
        <dbReference type="EMBL" id="KAF1926206.1"/>
    </source>
</evidence>
<name>A0A6A5RIE8_9PLEO</name>
<dbReference type="EMBL" id="ML978978">
    <property type="protein sequence ID" value="KAF1926206.1"/>
    <property type="molecule type" value="Genomic_DNA"/>
</dbReference>
<dbReference type="GeneID" id="54350972"/>
<gene>
    <name evidence="1" type="ORF">M421DRAFT_422882</name>
</gene>
<dbReference type="RefSeq" id="XP_033446458.1">
    <property type="nucleotide sequence ID" value="XM_033593304.1"/>
</dbReference>
<dbReference type="AlphaFoldDB" id="A0A6A5RIE8"/>